<name>A0A1I6BYS6_9BACI</name>
<dbReference type="RefSeq" id="WP_061802930.1">
    <property type="nucleotide sequence ID" value="NZ_FOXX01000017.1"/>
</dbReference>
<organism evidence="3 4">
    <name type="scientific">Priestia endophytica DSM 13796</name>
    <dbReference type="NCBI Taxonomy" id="1121089"/>
    <lineage>
        <taxon>Bacteria</taxon>
        <taxon>Bacillati</taxon>
        <taxon>Bacillota</taxon>
        <taxon>Bacilli</taxon>
        <taxon>Bacillales</taxon>
        <taxon>Bacillaceae</taxon>
        <taxon>Priestia</taxon>
    </lineage>
</organism>
<dbReference type="InterPro" id="IPR043504">
    <property type="entry name" value="Peptidase_S1_PA_chymotrypsin"/>
</dbReference>
<evidence type="ECO:0000256" key="1">
    <source>
        <dbReference type="ARBA" id="ARBA00022825"/>
    </source>
</evidence>
<dbReference type="GeneID" id="93713106"/>
<dbReference type="CDD" id="cd21112">
    <property type="entry name" value="alphaLP-like"/>
    <property type="match status" value="1"/>
</dbReference>
<comment type="caution">
    <text evidence="3">The sequence shown here is derived from an EMBL/GenBank/DDBJ whole genome shotgun (WGS) entry which is preliminary data.</text>
</comment>
<keyword evidence="4" id="KW-1185">Reference proteome</keyword>
<sequence>MKKHTLTALLFFLGILLMPLAVQAESSPPTKDELFFRSQNQNSVEQLIQEVFGSYDAFKKYGTVYFADDGTIMLGFTERNEKVKTFENKVNDLLRETTLAYRPSLMKETAPIVHYKRASYSTSDLEHVEKQLWNKMRQLGVAEQNKTMMTSIDTEHEKVILEVHNMSSIDKEKLTEAFPSIVEIQENANLSSPRIQLSRERDWTKLGGGIRVHDSEGNYCTTAGVAQKGSRYFLLTAGHCLNGDKSVVYQGSTVVGHDHSTANYTGIDVGLISLDANTLASGRYATRLFYERAEDKSDYDSFITGYAPVYQNAYVCKSGISTGVTCGYVTKSSTTVDFANDRYGELKAAFIRGEKGSFYSRGGDSGAITYDPITHKLYGIHIGGVANGTYGWMTKITDVIDHYSSPNEPFLPYSNSQNIKLS</sequence>
<keyword evidence="2" id="KW-0732">Signal</keyword>
<keyword evidence="1" id="KW-0378">Hydrolase</keyword>
<dbReference type="Proteomes" id="UP000182762">
    <property type="component" value="Unassembled WGS sequence"/>
</dbReference>
<accession>A0A1I6BYS6</accession>
<feature type="chain" id="PRO_5045315224" evidence="2">
    <location>
        <begin position="25"/>
        <end position="422"/>
    </location>
</feature>
<proteinExistence type="predicted"/>
<dbReference type="EMBL" id="FOXX01000017">
    <property type="protein sequence ID" value="SFQ86086.1"/>
    <property type="molecule type" value="Genomic_DNA"/>
</dbReference>
<protein>
    <submittedName>
        <fullName evidence="3">Uncharacterized protein</fullName>
    </submittedName>
</protein>
<dbReference type="Gene3D" id="2.40.10.10">
    <property type="entry name" value="Trypsin-like serine proteases"/>
    <property type="match status" value="2"/>
</dbReference>
<evidence type="ECO:0000256" key="2">
    <source>
        <dbReference type="SAM" id="SignalP"/>
    </source>
</evidence>
<gene>
    <name evidence="3" type="ORF">SAMN02745910_04574</name>
</gene>
<keyword evidence="1" id="KW-0645">Protease</keyword>
<dbReference type="SUPFAM" id="SSF50494">
    <property type="entry name" value="Trypsin-like serine proteases"/>
    <property type="match status" value="1"/>
</dbReference>
<evidence type="ECO:0000313" key="3">
    <source>
        <dbReference type="EMBL" id="SFQ86086.1"/>
    </source>
</evidence>
<feature type="signal peptide" evidence="2">
    <location>
        <begin position="1"/>
        <end position="24"/>
    </location>
</feature>
<evidence type="ECO:0000313" key="4">
    <source>
        <dbReference type="Proteomes" id="UP000182762"/>
    </source>
</evidence>
<keyword evidence="1" id="KW-0720">Serine protease</keyword>
<dbReference type="InterPro" id="IPR009003">
    <property type="entry name" value="Peptidase_S1_PA"/>
</dbReference>
<reference evidence="3 4" key="1">
    <citation type="submission" date="2016-10" db="EMBL/GenBank/DDBJ databases">
        <authorList>
            <person name="Varghese N."/>
            <person name="Submissions S."/>
        </authorList>
    </citation>
    <scope>NUCLEOTIDE SEQUENCE [LARGE SCALE GENOMIC DNA]</scope>
    <source>
        <strain evidence="3 4">DSM 13796</strain>
    </source>
</reference>